<dbReference type="PANTHER" id="PTHR43304:SF1">
    <property type="entry name" value="PAC DOMAIN-CONTAINING PROTEIN"/>
    <property type="match status" value="1"/>
</dbReference>
<feature type="domain" description="PAC" evidence="9">
    <location>
        <begin position="347"/>
        <end position="402"/>
    </location>
</feature>
<sequence length="700" mass="78835">MEKDISAGNTSLDHTGQERLQTALTLAGIGTWELDLRRSVLAWDARCQVLFAYDGDTIPYDRFLSLLHVDDAEAIDETLQRMLRPTPKGRFEIRYRVPLPDGQIRWIQSRIKVYFDIDGTPQCLQGTVQDITHFIQDHEVTAHITQQYEELFRNVTNSSPTGLWLSDAGGKLIYVNKILTEWTGLSYNELLGNGWLTALLTDDRDASIKAFQKAVDARTQYDVLFRLCKANGDVVWCRAVGAPYYHDAEYAGHAGYCLDIHELATASNELRISEARFRGLIEDAPVAMAILVGRDLVIDLSNDAMIRLWGKGKSIVGKRLRDALPELEGQPFLQLLDEVYTTGIAYHSKEAQANLVVDGVLRTFYFNFTYQPLFNTAGQVYAILDVATDVTEQTQAKQLQERTAAELRALQSDLQQQIQQRTEELAVSNEELQATNEELASTNEELEDANRSLVHSNTELEQYAYVASHDLQEPLRKIRMFSSMLNAHPGLSPESHRVVAKIEQSSERMSLLIQGLLDFSRLLKSESRMVPVDLNKIVTDIITDFELTITEKKAAIRVAALPVIEAVNLQMNQLFYNLISNALKFTTSGTIPTIDIRSERVNHESLQPYLASPLLFAKYYHITVADNGIGLENKYAEQIFEVFKRLHGREIYPGSGIGLALCRRIVNNHGGAIYVESQVGKGTTFHLLLPDRNNNPNISE</sequence>
<dbReference type="CDD" id="cd00082">
    <property type="entry name" value="HisKA"/>
    <property type="match status" value="1"/>
</dbReference>
<evidence type="ECO:0000259" key="9">
    <source>
        <dbReference type="PROSITE" id="PS50113"/>
    </source>
</evidence>
<keyword evidence="11" id="KW-1185">Reference proteome</keyword>
<dbReference type="InterPro" id="IPR000014">
    <property type="entry name" value="PAS"/>
</dbReference>
<dbReference type="Pfam" id="PF00512">
    <property type="entry name" value="HisKA"/>
    <property type="match status" value="1"/>
</dbReference>
<comment type="caution">
    <text evidence="10">The sequence shown here is derived from an EMBL/GenBank/DDBJ whole genome shotgun (WGS) entry which is preliminary data.</text>
</comment>
<keyword evidence="3" id="KW-0597">Phosphoprotein</keyword>
<dbReference type="InterPro" id="IPR004358">
    <property type="entry name" value="Sig_transdc_His_kin-like_C"/>
</dbReference>
<dbReference type="RefSeq" id="WP_254085038.1">
    <property type="nucleotide sequence ID" value="NZ_JAHESE010000013.1"/>
</dbReference>
<dbReference type="InterPro" id="IPR036097">
    <property type="entry name" value="HisK_dim/P_sf"/>
</dbReference>
<keyword evidence="5" id="KW-0418">Kinase</keyword>
<dbReference type="NCBIfam" id="TIGR00229">
    <property type="entry name" value="sensory_box"/>
    <property type="match status" value="3"/>
</dbReference>
<dbReference type="EC" id="2.7.13.3" evidence="2"/>
<feature type="domain" description="Histidine kinase" evidence="7">
    <location>
        <begin position="466"/>
        <end position="693"/>
    </location>
</feature>
<dbReference type="SMART" id="SM00091">
    <property type="entry name" value="PAS"/>
    <property type="match status" value="3"/>
</dbReference>
<evidence type="ECO:0000256" key="2">
    <source>
        <dbReference type="ARBA" id="ARBA00012438"/>
    </source>
</evidence>
<dbReference type="EMBL" id="JAHESE010000013">
    <property type="protein sequence ID" value="MBT1709461.1"/>
    <property type="molecule type" value="Genomic_DNA"/>
</dbReference>
<dbReference type="Pfam" id="PF02518">
    <property type="entry name" value="HATPase_c"/>
    <property type="match status" value="1"/>
</dbReference>
<dbReference type="InterPro" id="IPR001610">
    <property type="entry name" value="PAC"/>
</dbReference>
<protein>
    <recommendedName>
        <fullName evidence="2">histidine kinase</fullName>
        <ecNumber evidence="2">2.7.13.3</ecNumber>
    </recommendedName>
</protein>
<keyword evidence="4" id="KW-0808">Transferase</keyword>
<dbReference type="Gene3D" id="3.30.450.20">
    <property type="entry name" value="PAS domain"/>
    <property type="match status" value="3"/>
</dbReference>
<keyword evidence="6" id="KW-0175">Coiled coil</keyword>
<reference evidence="10 11" key="1">
    <citation type="submission" date="2021-05" db="EMBL/GenBank/DDBJ databases">
        <title>A Polyphasic approach of four new species of the genus Ohtaekwangia: Ohtaekwangia histidinii sp. nov., Ohtaekwangia cretensis sp. nov., Ohtaekwangia indiensis sp. nov., Ohtaekwangia reichenbachii sp. nov. from diverse environment.</title>
        <authorList>
            <person name="Octaviana S."/>
        </authorList>
    </citation>
    <scope>NUCLEOTIDE SEQUENCE [LARGE SCALE GENOMIC DNA]</scope>
    <source>
        <strain evidence="10 11">PWU5</strain>
    </source>
</reference>
<evidence type="ECO:0000256" key="6">
    <source>
        <dbReference type="SAM" id="Coils"/>
    </source>
</evidence>
<dbReference type="SMART" id="SM00086">
    <property type="entry name" value="PAC"/>
    <property type="match status" value="3"/>
</dbReference>
<feature type="coiled-coil region" evidence="6">
    <location>
        <begin position="397"/>
        <end position="459"/>
    </location>
</feature>
<accession>A0AAP2DY02</accession>
<dbReference type="PROSITE" id="PS50112">
    <property type="entry name" value="PAS"/>
    <property type="match status" value="1"/>
</dbReference>
<dbReference type="PANTHER" id="PTHR43304">
    <property type="entry name" value="PHYTOCHROME-LIKE PROTEIN CPH1"/>
    <property type="match status" value="1"/>
</dbReference>
<dbReference type="PRINTS" id="PR00344">
    <property type="entry name" value="BCTRLSENSOR"/>
</dbReference>
<feature type="domain" description="PAS" evidence="8">
    <location>
        <begin position="148"/>
        <end position="218"/>
    </location>
</feature>
<dbReference type="PROSITE" id="PS50109">
    <property type="entry name" value="HIS_KIN"/>
    <property type="match status" value="1"/>
</dbReference>
<dbReference type="InterPro" id="IPR005467">
    <property type="entry name" value="His_kinase_dom"/>
</dbReference>
<dbReference type="SMART" id="SM00388">
    <property type="entry name" value="HisKA"/>
    <property type="match status" value="1"/>
</dbReference>
<dbReference type="SMART" id="SM00387">
    <property type="entry name" value="HATPase_c"/>
    <property type="match status" value="1"/>
</dbReference>
<dbReference type="Proteomes" id="UP001319080">
    <property type="component" value="Unassembled WGS sequence"/>
</dbReference>
<dbReference type="InterPro" id="IPR052162">
    <property type="entry name" value="Sensor_kinase/Photoreceptor"/>
</dbReference>
<dbReference type="GO" id="GO:0000155">
    <property type="term" value="F:phosphorelay sensor kinase activity"/>
    <property type="evidence" value="ECO:0007669"/>
    <property type="project" value="InterPro"/>
</dbReference>
<dbReference type="InterPro" id="IPR003661">
    <property type="entry name" value="HisK_dim/P_dom"/>
</dbReference>
<evidence type="ECO:0000313" key="11">
    <source>
        <dbReference type="Proteomes" id="UP001319080"/>
    </source>
</evidence>
<dbReference type="Pfam" id="PF08448">
    <property type="entry name" value="PAS_4"/>
    <property type="match status" value="1"/>
</dbReference>
<dbReference type="CDD" id="cd00130">
    <property type="entry name" value="PAS"/>
    <property type="match status" value="2"/>
</dbReference>
<evidence type="ECO:0000256" key="1">
    <source>
        <dbReference type="ARBA" id="ARBA00000085"/>
    </source>
</evidence>
<dbReference type="InterPro" id="IPR036890">
    <property type="entry name" value="HATPase_C_sf"/>
</dbReference>
<dbReference type="InterPro" id="IPR000700">
    <property type="entry name" value="PAS-assoc_C"/>
</dbReference>
<feature type="domain" description="PAC" evidence="9">
    <location>
        <begin position="91"/>
        <end position="143"/>
    </location>
</feature>
<comment type="catalytic activity">
    <reaction evidence="1">
        <text>ATP + protein L-histidine = ADP + protein N-phospho-L-histidine.</text>
        <dbReference type="EC" id="2.7.13.3"/>
    </reaction>
</comment>
<dbReference type="Gene3D" id="2.10.70.100">
    <property type="match status" value="1"/>
</dbReference>
<dbReference type="Gene3D" id="1.10.287.130">
    <property type="match status" value="1"/>
</dbReference>
<name>A0AAP2DY02_9BACT</name>
<dbReference type="InterPro" id="IPR013655">
    <property type="entry name" value="PAS_fold_3"/>
</dbReference>
<evidence type="ECO:0000256" key="4">
    <source>
        <dbReference type="ARBA" id="ARBA00022679"/>
    </source>
</evidence>
<proteinExistence type="predicted"/>
<evidence type="ECO:0000256" key="5">
    <source>
        <dbReference type="ARBA" id="ARBA00022777"/>
    </source>
</evidence>
<dbReference type="SUPFAM" id="SSF55874">
    <property type="entry name" value="ATPase domain of HSP90 chaperone/DNA topoisomerase II/histidine kinase"/>
    <property type="match status" value="1"/>
</dbReference>
<dbReference type="AlphaFoldDB" id="A0AAP2DY02"/>
<gene>
    <name evidence="10" type="ORF">KK062_14555</name>
</gene>
<evidence type="ECO:0000259" key="8">
    <source>
        <dbReference type="PROSITE" id="PS50112"/>
    </source>
</evidence>
<evidence type="ECO:0000313" key="10">
    <source>
        <dbReference type="EMBL" id="MBT1709461.1"/>
    </source>
</evidence>
<dbReference type="InterPro" id="IPR035965">
    <property type="entry name" value="PAS-like_dom_sf"/>
</dbReference>
<evidence type="ECO:0000259" key="7">
    <source>
        <dbReference type="PROSITE" id="PS50109"/>
    </source>
</evidence>
<dbReference type="InterPro" id="IPR013656">
    <property type="entry name" value="PAS_4"/>
</dbReference>
<dbReference type="InterPro" id="IPR003594">
    <property type="entry name" value="HATPase_dom"/>
</dbReference>
<organism evidence="10 11">
    <name type="scientific">Dawidia cretensis</name>
    <dbReference type="NCBI Taxonomy" id="2782350"/>
    <lineage>
        <taxon>Bacteria</taxon>
        <taxon>Pseudomonadati</taxon>
        <taxon>Bacteroidota</taxon>
        <taxon>Cytophagia</taxon>
        <taxon>Cytophagales</taxon>
        <taxon>Chryseotaleaceae</taxon>
        <taxon>Dawidia</taxon>
    </lineage>
</organism>
<dbReference type="SUPFAM" id="SSF55785">
    <property type="entry name" value="PYP-like sensor domain (PAS domain)"/>
    <property type="match status" value="3"/>
</dbReference>
<dbReference type="Gene3D" id="3.30.565.10">
    <property type="entry name" value="Histidine kinase-like ATPase, C-terminal domain"/>
    <property type="match status" value="1"/>
</dbReference>
<dbReference type="SUPFAM" id="SSF47384">
    <property type="entry name" value="Homodimeric domain of signal transducing histidine kinase"/>
    <property type="match status" value="1"/>
</dbReference>
<dbReference type="FunFam" id="3.30.565.10:FF:000006">
    <property type="entry name" value="Sensor histidine kinase WalK"/>
    <property type="match status" value="1"/>
</dbReference>
<dbReference type="PROSITE" id="PS50113">
    <property type="entry name" value="PAC"/>
    <property type="match status" value="2"/>
</dbReference>
<dbReference type="Pfam" id="PF08447">
    <property type="entry name" value="PAS_3"/>
    <property type="match status" value="2"/>
</dbReference>
<evidence type="ECO:0000256" key="3">
    <source>
        <dbReference type="ARBA" id="ARBA00022553"/>
    </source>
</evidence>